<evidence type="ECO:0000313" key="1">
    <source>
        <dbReference type="EMBL" id="KAH8002309.1"/>
    </source>
</evidence>
<keyword evidence="2" id="KW-1185">Reference proteome</keyword>
<accession>A0ACB8FA71</accession>
<dbReference type="Proteomes" id="UP000827872">
    <property type="component" value="Linkage Group LG08"/>
</dbReference>
<evidence type="ECO:0000313" key="2">
    <source>
        <dbReference type="Proteomes" id="UP000827872"/>
    </source>
</evidence>
<proteinExistence type="predicted"/>
<reference evidence="1" key="1">
    <citation type="submission" date="2021-08" db="EMBL/GenBank/DDBJ databases">
        <title>The first chromosome-level gecko genome reveals the dynamic sex chromosomes of Neotropical dwarf geckos (Sphaerodactylidae: Sphaerodactylus).</title>
        <authorList>
            <person name="Pinto B.J."/>
            <person name="Keating S.E."/>
            <person name="Gamble T."/>
        </authorList>
    </citation>
    <scope>NUCLEOTIDE SEQUENCE</scope>
    <source>
        <strain evidence="1">TG3544</strain>
    </source>
</reference>
<comment type="caution">
    <text evidence="1">The sequence shown here is derived from an EMBL/GenBank/DDBJ whole genome shotgun (WGS) entry which is preliminary data.</text>
</comment>
<gene>
    <name evidence="1" type="ORF">K3G42_022816</name>
</gene>
<dbReference type="EMBL" id="CM037621">
    <property type="protein sequence ID" value="KAH8002309.1"/>
    <property type="molecule type" value="Genomic_DNA"/>
</dbReference>
<organism evidence="1 2">
    <name type="scientific">Sphaerodactylus townsendi</name>
    <dbReference type="NCBI Taxonomy" id="933632"/>
    <lineage>
        <taxon>Eukaryota</taxon>
        <taxon>Metazoa</taxon>
        <taxon>Chordata</taxon>
        <taxon>Craniata</taxon>
        <taxon>Vertebrata</taxon>
        <taxon>Euteleostomi</taxon>
        <taxon>Lepidosauria</taxon>
        <taxon>Squamata</taxon>
        <taxon>Bifurcata</taxon>
        <taxon>Gekkota</taxon>
        <taxon>Sphaerodactylidae</taxon>
        <taxon>Sphaerodactylus</taxon>
    </lineage>
</organism>
<sequence>MAGLVRSLGASQPVARFQRYCGLFPAASGAAEGGARLAQGLGNGSGHLPRTGDLRNGGAGGATCNNSSIHSGKF</sequence>
<name>A0ACB8FA71_9SAUR</name>
<protein>
    <submittedName>
        <fullName evidence="1">Uncharacterized protein</fullName>
    </submittedName>
</protein>